<dbReference type="GO" id="GO:0004725">
    <property type="term" value="F:protein tyrosine phosphatase activity"/>
    <property type="evidence" value="ECO:0007669"/>
    <property type="project" value="UniProtKB-EC"/>
</dbReference>
<dbReference type="PANTHER" id="PTHR31126:SF1">
    <property type="entry name" value="TYROSINE SPECIFIC PROTEIN PHOSPHATASES DOMAIN-CONTAINING PROTEIN"/>
    <property type="match status" value="1"/>
</dbReference>
<proteinExistence type="inferred from homology"/>
<organism evidence="3 4">
    <name type="scientific">Metabacillus rhizosphaerae</name>
    <dbReference type="NCBI Taxonomy" id="3117747"/>
    <lineage>
        <taxon>Bacteria</taxon>
        <taxon>Bacillati</taxon>
        <taxon>Bacillota</taxon>
        <taxon>Bacilli</taxon>
        <taxon>Bacillales</taxon>
        <taxon>Bacillaceae</taxon>
        <taxon>Metabacillus</taxon>
    </lineage>
</organism>
<dbReference type="SUPFAM" id="SSF52799">
    <property type="entry name" value="(Phosphotyrosine protein) phosphatases II"/>
    <property type="match status" value="1"/>
</dbReference>
<dbReference type="InterPro" id="IPR029021">
    <property type="entry name" value="Prot-tyrosine_phosphatase-like"/>
</dbReference>
<dbReference type="Pfam" id="PF13350">
    <property type="entry name" value="Y_phosphatase3"/>
    <property type="match status" value="1"/>
</dbReference>
<dbReference type="InterPro" id="IPR000387">
    <property type="entry name" value="Tyr_Pase_dom"/>
</dbReference>
<gene>
    <name evidence="3" type="ORF">WCV66_21785</name>
</gene>
<keyword evidence="4" id="KW-1185">Reference proteome</keyword>
<evidence type="ECO:0000313" key="4">
    <source>
        <dbReference type="Proteomes" id="UP001368328"/>
    </source>
</evidence>
<name>A0ABZ2MR47_9BACI</name>
<evidence type="ECO:0000313" key="3">
    <source>
        <dbReference type="EMBL" id="WXB87822.1"/>
    </source>
</evidence>
<keyword evidence="3" id="KW-0378">Hydrolase</keyword>
<dbReference type="PANTHER" id="PTHR31126">
    <property type="entry name" value="TYROSINE-PROTEIN PHOSPHATASE"/>
    <property type="match status" value="1"/>
</dbReference>
<comment type="similarity">
    <text evidence="1">Belongs to the protein-tyrosine phosphatase family.</text>
</comment>
<dbReference type="PROSITE" id="PS50056">
    <property type="entry name" value="TYR_PHOSPHATASE_2"/>
    <property type="match status" value="1"/>
</dbReference>
<dbReference type="PROSITE" id="PS00383">
    <property type="entry name" value="TYR_PHOSPHATASE_1"/>
    <property type="match status" value="1"/>
</dbReference>
<dbReference type="InterPro" id="IPR026893">
    <property type="entry name" value="Tyr/Ser_Pase_IphP-type"/>
</dbReference>
<dbReference type="Proteomes" id="UP001368328">
    <property type="component" value="Chromosome"/>
</dbReference>
<dbReference type="EMBL" id="CP147403">
    <property type="protein sequence ID" value="WXB87822.1"/>
    <property type="molecule type" value="Genomic_DNA"/>
</dbReference>
<dbReference type="RefSeq" id="WP_338786815.1">
    <property type="nucleotide sequence ID" value="NZ_CP147403.1"/>
</dbReference>
<accession>A0ABZ2MR47</accession>
<feature type="domain" description="Tyrosine specific protein phosphatases" evidence="2">
    <location>
        <begin position="113"/>
        <end position="180"/>
    </location>
</feature>
<sequence length="262" mass="30537">MKIETKKDYTFEKLYNFRDIGGVQIDDGRWMKAGVLYRSDDISRLSKTDLVLLQEIGLKLICDLRTVNERKSKMYQIPQNWGTGFKHIPIFHDSQDLSHREFFRLLIGKSKELNFEEMIHEFYQCMVNERKAEIKEVITSIANNENVPALIHCTGGKDRTGFLSALIQMYLGVPYETVIDQYLRSNVLVGPRMKKVERFIRVMSMYRISSDRIKPLLIVNIDYLDNAVKSILNQYNSVETYLIKGCGIDESSLLNLKKMMIE</sequence>
<dbReference type="Gene3D" id="3.90.190.10">
    <property type="entry name" value="Protein tyrosine phosphatase superfamily"/>
    <property type="match status" value="1"/>
</dbReference>
<evidence type="ECO:0000256" key="1">
    <source>
        <dbReference type="ARBA" id="ARBA00009580"/>
    </source>
</evidence>
<dbReference type="InterPro" id="IPR016130">
    <property type="entry name" value="Tyr_Pase_AS"/>
</dbReference>
<reference evidence="3 4" key="1">
    <citation type="submission" date="2024-02" db="EMBL/GenBank/DDBJ databases">
        <title>Seven novel Bacillus-like species.</title>
        <authorList>
            <person name="Liu G."/>
        </authorList>
    </citation>
    <scope>NUCLEOTIDE SEQUENCE [LARGE SCALE GENOMIC DNA]</scope>
    <source>
        <strain evidence="3 4">FJAT-53654</strain>
    </source>
</reference>
<evidence type="ECO:0000259" key="2">
    <source>
        <dbReference type="PROSITE" id="PS50056"/>
    </source>
</evidence>
<protein>
    <submittedName>
        <fullName evidence="3">Tyrosine-protein phosphatase</fullName>
        <ecNumber evidence="3">3.1.3.48</ecNumber>
    </submittedName>
</protein>
<dbReference type="EC" id="3.1.3.48" evidence="3"/>